<dbReference type="NCBIfam" id="TIGR04183">
    <property type="entry name" value="Por_Secre_tail"/>
    <property type="match status" value="1"/>
</dbReference>
<gene>
    <name evidence="5" type="ORF">DW888_09705</name>
</gene>
<feature type="domain" description="Glycoside hydrolase family 5" evidence="4">
    <location>
        <begin position="579"/>
        <end position="836"/>
    </location>
</feature>
<dbReference type="PANTHER" id="PTHR34142">
    <property type="entry name" value="ENDO-BETA-1,4-GLUCANASE A"/>
    <property type="match status" value="1"/>
</dbReference>
<dbReference type="Proteomes" id="UP000284379">
    <property type="component" value="Unassembled WGS sequence"/>
</dbReference>
<dbReference type="InterPro" id="IPR017853">
    <property type="entry name" value="GH"/>
</dbReference>
<dbReference type="PANTHER" id="PTHR34142:SF1">
    <property type="entry name" value="GLYCOSIDE HYDROLASE FAMILY 5 DOMAIN-CONTAINING PROTEIN"/>
    <property type="match status" value="1"/>
</dbReference>
<evidence type="ECO:0000256" key="1">
    <source>
        <dbReference type="ARBA" id="ARBA00022801"/>
    </source>
</evidence>
<evidence type="ECO:0000313" key="5">
    <source>
        <dbReference type="EMBL" id="RHB35389.1"/>
    </source>
</evidence>
<accession>A0A413VPC4</accession>
<evidence type="ECO:0000259" key="4">
    <source>
        <dbReference type="Pfam" id="PF00150"/>
    </source>
</evidence>
<evidence type="ECO:0000313" key="6">
    <source>
        <dbReference type="Proteomes" id="UP000284379"/>
    </source>
</evidence>
<sequence>MKKGIFTKILYLVAILLLATQDIFADVSNPPQTIPVPPTQEAASVKSIFCDEYTDITSIKGFSGRGSATATVKSVMGNDMIYFDQGLGGWSFVELGTTINLDDCEALCFDIYVVKTGFTLKVYFGQGASVTIPTPLVEGWNKIEIKLDDYRNLPAGKIPDLTQISKIGFINGGGYDRTVYIDNIYAYGDLGGDNPSVDPNAPTVAAPTPKHKDTDVKSIFSDAYDNITNLILNNPGSPAAEMAVVTPFEGDNMLRFNLLNWALVKFDPTLNLDGMDYLHFDVWAESTRTIKLGLGNWSSQANTDALTLNAGWTSFDIPMSVFKSADLTNIIVSKIFSGNGFAITRLYFDNIYTYKGDPVGTPIIYIEPAPEPILAPKTVKSVFTDKYNNIANLEEGGTVGLTDFDLVYRLTEADKVLRICSLEEMTLHTTATLDFSDMENIHFSMYCDGEGGSGTLEIGFQAQGSETAYYSSLFPVLKTDEWNYVNIPVHELKEAGLDCSKIDKILFRGSGNIYIDNIFAFKGDYAMGLGEEGTISVDWNLASADDVLPDKEKAYLGVNLAQGSGGTVHGVFNTNYSYPTFKDLHYFKSKGVRLIRFPFRWERVQHEVNGPLDMELDMKKIKEVIAEAERIGMYVMLDMHDYCRRNVDGVTCKISDSGKLTKEHLADVWKKIAVECQMYKNIWGYDIMNEPYGLDKGVWYSTAQAVIDAIRTVDMQTPIVIEGESYASSSTWPSTGGGLIGLNDPANNLIFQAHCYFDKDKSGHYNLGDFDKEVSDPQQHIKRLQPFVEWLKEHNQRGILGEFGVPGNDVRWLNLLDEVIAYLKENRVAATYWVAGGWSSNDKVSIHPLKNYTVERAQMRIFEKYTKDYDNTSSGTGCILHNESGDLEIYSDVTADHVYVKADKAMKSIALFTMSGQCIKKESIGSSEARIVTDGLVPGVYLIRILIENGSVRNFKFVKY</sequence>
<dbReference type="SUPFAM" id="SSF49785">
    <property type="entry name" value="Galactose-binding domain-like"/>
    <property type="match status" value="2"/>
</dbReference>
<name>A0A413VPC4_9BACE</name>
<dbReference type="Pfam" id="PF00150">
    <property type="entry name" value="Cellulase"/>
    <property type="match status" value="1"/>
</dbReference>
<keyword evidence="3" id="KW-0732">Signal</keyword>
<dbReference type="InterPro" id="IPR008979">
    <property type="entry name" value="Galactose-bd-like_sf"/>
</dbReference>
<evidence type="ECO:0000256" key="3">
    <source>
        <dbReference type="SAM" id="SignalP"/>
    </source>
</evidence>
<feature type="chain" id="PRO_5019299776" evidence="3">
    <location>
        <begin position="26"/>
        <end position="960"/>
    </location>
</feature>
<feature type="signal peptide" evidence="3">
    <location>
        <begin position="1"/>
        <end position="25"/>
    </location>
</feature>
<dbReference type="CDD" id="cd00551">
    <property type="entry name" value="AmyAc_family"/>
    <property type="match status" value="1"/>
</dbReference>
<dbReference type="EMBL" id="QSGO01000006">
    <property type="protein sequence ID" value="RHB35389.1"/>
    <property type="molecule type" value="Genomic_DNA"/>
</dbReference>
<dbReference type="AlphaFoldDB" id="A0A413VPC4"/>
<protein>
    <submittedName>
        <fullName evidence="5">T9SS C-terminal target domain-containing protein</fullName>
    </submittedName>
</protein>
<dbReference type="GO" id="GO:0009251">
    <property type="term" value="P:glucan catabolic process"/>
    <property type="evidence" value="ECO:0007669"/>
    <property type="project" value="TreeGrafter"/>
</dbReference>
<dbReference type="SUPFAM" id="SSF51445">
    <property type="entry name" value="(Trans)glycosidases"/>
    <property type="match status" value="1"/>
</dbReference>
<reference evidence="5 6" key="1">
    <citation type="submission" date="2018-08" db="EMBL/GenBank/DDBJ databases">
        <title>A genome reference for cultivated species of the human gut microbiota.</title>
        <authorList>
            <person name="Zou Y."/>
            <person name="Xue W."/>
            <person name="Luo G."/>
        </authorList>
    </citation>
    <scope>NUCLEOTIDE SEQUENCE [LARGE SCALE GENOMIC DNA]</scope>
    <source>
        <strain evidence="5 6">AM40-30BH</strain>
    </source>
</reference>
<organism evidence="5 6">
    <name type="scientific">Bacteroides nordii</name>
    <dbReference type="NCBI Taxonomy" id="291645"/>
    <lineage>
        <taxon>Bacteria</taxon>
        <taxon>Pseudomonadati</taxon>
        <taxon>Bacteroidota</taxon>
        <taxon>Bacteroidia</taxon>
        <taxon>Bacteroidales</taxon>
        <taxon>Bacteroidaceae</taxon>
        <taxon>Bacteroides</taxon>
    </lineage>
</organism>
<comment type="caution">
    <text evidence="5">The sequence shown here is derived from an EMBL/GenBank/DDBJ whole genome shotgun (WGS) entry which is preliminary data.</text>
</comment>
<evidence type="ECO:0000256" key="2">
    <source>
        <dbReference type="ARBA" id="ARBA00023295"/>
    </source>
</evidence>
<dbReference type="Gene3D" id="2.60.120.430">
    <property type="entry name" value="Galactose-binding lectin"/>
    <property type="match status" value="2"/>
</dbReference>
<dbReference type="InterPro" id="IPR026444">
    <property type="entry name" value="Secre_tail"/>
</dbReference>
<dbReference type="InterPro" id="IPR001547">
    <property type="entry name" value="Glyco_hydro_5"/>
</dbReference>
<dbReference type="RefSeq" id="WP_122201410.1">
    <property type="nucleotide sequence ID" value="NZ_CABJFV010000006.1"/>
</dbReference>
<dbReference type="GO" id="GO:0004553">
    <property type="term" value="F:hydrolase activity, hydrolyzing O-glycosyl compounds"/>
    <property type="evidence" value="ECO:0007669"/>
    <property type="project" value="InterPro"/>
</dbReference>
<dbReference type="Gene3D" id="3.20.20.80">
    <property type="entry name" value="Glycosidases"/>
    <property type="match status" value="1"/>
</dbReference>
<proteinExistence type="predicted"/>
<keyword evidence="1" id="KW-0378">Hydrolase</keyword>
<keyword evidence="2" id="KW-0326">Glycosidase</keyword>